<dbReference type="AlphaFoldDB" id="A0A7S2RV11"/>
<evidence type="ECO:0000256" key="3">
    <source>
        <dbReference type="ARBA" id="ARBA00005933"/>
    </source>
</evidence>
<feature type="binding site" evidence="7">
    <location>
        <position position="197"/>
    </location>
    <ligand>
        <name>chlorophyll a</name>
        <dbReference type="ChEBI" id="CHEBI:58416"/>
        <label>1</label>
    </ligand>
</feature>
<evidence type="ECO:0000256" key="4">
    <source>
        <dbReference type="ARBA" id="ARBA00022528"/>
    </source>
</evidence>
<sequence length="226" mass="23866">MKVVALLLAFLGSAVAFAPAARRAARLTTTMAAEKSAALPFMPKPSALDGSMPGDVGFDPLGFSSIDPVKLPQIIPPAASMATSEPLPTLYWMREAELKHGRICMLAVTGFAAVDMGFRFPGAKYADLTSVTAHDAMVASGNMGFLFLAVALIELISSVALVEAAQGSGRVPGDFALDPMKFTQKNEKETERLRLAEVTHARLAMLAFSGMVTQAVAVGDKFPYQG</sequence>
<evidence type="ECO:0000313" key="9">
    <source>
        <dbReference type="EMBL" id="CAD9680399.1"/>
    </source>
</evidence>
<keyword evidence="7" id="KW-0157">Chromophore</keyword>
<dbReference type="GO" id="GO:0016168">
    <property type="term" value="F:chlorophyll binding"/>
    <property type="evidence" value="ECO:0007669"/>
    <property type="project" value="UniProtKB-KW"/>
</dbReference>
<feature type="binding site" description="axial binding residue" evidence="7">
    <location>
        <position position="102"/>
    </location>
    <ligand>
        <name>chlorophyll a</name>
        <dbReference type="ChEBI" id="CHEBI:58416"/>
        <label>1</label>
    </ligand>
    <ligandPart>
        <name>Mg</name>
        <dbReference type="ChEBI" id="CHEBI:25107"/>
    </ligandPart>
</feature>
<keyword evidence="8" id="KW-0732">Signal</keyword>
<comment type="function">
    <text evidence="1">The light-harvesting complex (LHC) functions as a light receptor, it captures and delivers excitation energy to photosystems with which it is closely associated. Energy is transferred from the carotenoid and chlorophyll C (or B) to chlorophyll A and the photosynthetic reaction centers where it is used to synthesize ATP and reducing power.</text>
</comment>
<dbReference type="Gene3D" id="1.10.3460.10">
    <property type="entry name" value="Chlorophyll a/b binding protein domain"/>
    <property type="match status" value="1"/>
</dbReference>
<feature type="binding site" evidence="7">
    <location>
        <position position="97"/>
    </location>
    <ligand>
        <name>chlorophyll a</name>
        <dbReference type="ChEBI" id="CHEBI:58416"/>
        <label>1</label>
    </ligand>
</feature>
<keyword evidence="4" id="KW-0150">Chloroplast</keyword>
<comment type="subcellular location">
    <subcellularLocation>
        <location evidence="2">Plastid</location>
        <location evidence="2">Chloroplast</location>
    </subcellularLocation>
</comment>
<dbReference type="GO" id="GO:0009507">
    <property type="term" value="C:chloroplast"/>
    <property type="evidence" value="ECO:0007669"/>
    <property type="project" value="UniProtKB-SubCell"/>
</dbReference>
<dbReference type="InterPro" id="IPR022796">
    <property type="entry name" value="Chloroa_b-bind"/>
</dbReference>
<dbReference type="SUPFAM" id="SSF103511">
    <property type="entry name" value="Chlorophyll a-b binding protein"/>
    <property type="match status" value="1"/>
</dbReference>
<dbReference type="GO" id="GO:0009765">
    <property type="term" value="P:photosynthesis, light harvesting"/>
    <property type="evidence" value="ECO:0007669"/>
    <property type="project" value="InterPro"/>
</dbReference>
<proteinExistence type="inferred from homology"/>
<gene>
    <name evidence="9" type="ORF">RMAR1173_LOCUS7897</name>
</gene>
<feature type="binding site" evidence="7">
    <location>
        <position position="64"/>
    </location>
    <ligand>
        <name>chlorophyll a</name>
        <dbReference type="ChEBI" id="CHEBI:58416"/>
        <label>1</label>
    </ligand>
</feature>
<dbReference type="PANTHER" id="PTHR21649">
    <property type="entry name" value="CHLOROPHYLL A/B BINDING PROTEIN"/>
    <property type="match status" value="1"/>
</dbReference>
<comment type="similarity">
    <text evidence="3">Belongs to the fucoxanthin chlorophyll protein family.</text>
</comment>
<evidence type="ECO:0000256" key="6">
    <source>
        <dbReference type="ARBA" id="ARBA00022640"/>
    </source>
</evidence>
<dbReference type="EMBL" id="HBHJ01012091">
    <property type="protein sequence ID" value="CAD9680399.1"/>
    <property type="molecule type" value="Transcribed_RNA"/>
</dbReference>
<feature type="chain" id="PRO_5030632849" evidence="8">
    <location>
        <begin position="17"/>
        <end position="226"/>
    </location>
</feature>
<evidence type="ECO:0000256" key="7">
    <source>
        <dbReference type="PIRSR" id="PIRSR601344-1"/>
    </source>
</evidence>
<evidence type="ECO:0000256" key="1">
    <source>
        <dbReference type="ARBA" id="ARBA00004022"/>
    </source>
</evidence>
<reference evidence="9" key="1">
    <citation type="submission" date="2021-01" db="EMBL/GenBank/DDBJ databases">
        <authorList>
            <person name="Corre E."/>
            <person name="Pelletier E."/>
            <person name="Niang G."/>
            <person name="Scheremetjew M."/>
            <person name="Finn R."/>
            <person name="Kale V."/>
            <person name="Holt S."/>
            <person name="Cochrane G."/>
            <person name="Meng A."/>
            <person name="Brown T."/>
            <person name="Cohen L."/>
        </authorList>
    </citation>
    <scope>NUCLEOTIDE SEQUENCE</scope>
    <source>
        <strain evidence="9">CCMP1243</strain>
    </source>
</reference>
<evidence type="ECO:0000256" key="5">
    <source>
        <dbReference type="ARBA" id="ARBA00022531"/>
    </source>
</evidence>
<protein>
    <submittedName>
        <fullName evidence="9">Uncharacterized protein</fullName>
    </submittedName>
</protein>
<keyword evidence="7" id="KW-0148">Chlorophyll</keyword>
<name>A0A7S2RV11_9STRA</name>
<feature type="binding site" evidence="7">
    <location>
        <position position="100"/>
    </location>
    <ligand>
        <name>chlorophyll a</name>
        <dbReference type="ChEBI" id="CHEBI:58416"/>
        <label>1</label>
    </ligand>
</feature>
<evidence type="ECO:0000256" key="8">
    <source>
        <dbReference type="SAM" id="SignalP"/>
    </source>
</evidence>
<accession>A0A7S2RV11</accession>
<feature type="signal peptide" evidence="8">
    <location>
        <begin position="1"/>
        <end position="16"/>
    </location>
</feature>
<evidence type="ECO:0000256" key="2">
    <source>
        <dbReference type="ARBA" id="ARBA00004229"/>
    </source>
</evidence>
<feature type="binding site" evidence="7">
    <location>
        <position position="214"/>
    </location>
    <ligand>
        <name>chlorophyll a</name>
        <dbReference type="ChEBI" id="CHEBI:58416"/>
        <label>1</label>
    </ligand>
</feature>
<keyword evidence="5" id="KW-0602">Photosynthesis</keyword>
<dbReference type="GO" id="GO:0016020">
    <property type="term" value="C:membrane"/>
    <property type="evidence" value="ECO:0007669"/>
    <property type="project" value="InterPro"/>
</dbReference>
<organism evidence="9">
    <name type="scientific">Rhizochromulina marina</name>
    <dbReference type="NCBI Taxonomy" id="1034831"/>
    <lineage>
        <taxon>Eukaryota</taxon>
        <taxon>Sar</taxon>
        <taxon>Stramenopiles</taxon>
        <taxon>Ochrophyta</taxon>
        <taxon>Dictyochophyceae</taxon>
        <taxon>Rhizochromulinales</taxon>
        <taxon>Rhizochromulina</taxon>
    </lineage>
</organism>
<dbReference type="Pfam" id="PF00504">
    <property type="entry name" value="Chloroa_b-bind"/>
    <property type="match status" value="1"/>
</dbReference>
<feature type="binding site" evidence="7">
    <location>
        <position position="202"/>
    </location>
    <ligand>
        <name>chlorophyll a</name>
        <dbReference type="ChEBI" id="CHEBI:58416"/>
        <label>1</label>
    </ligand>
</feature>
<keyword evidence="6" id="KW-0934">Plastid</keyword>
<dbReference type="InterPro" id="IPR001344">
    <property type="entry name" value="Chloro_AB-bd_pln"/>
</dbReference>